<feature type="domain" description="DNA2/NAM7 helicase-like C-terminal" evidence="1">
    <location>
        <begin position="1"/>
        <end position="21"/>
    </location>
</feature>
<reference evidence="2 3" key="1">
    <citation type="journal article" date="2017" name="Mol. Biol. Evol.">
        <title>The 4-celled Tetrabaena socialis nuclear genome reveals the essential components for genetic control of cell number at the origin of multicellularity in the volvocine lineage.</title>
        <authorList>
            <person name="Featherston J."/>
            <person name="Arakaki Y."/>
            <person name="Hanschen E.R."/>
            <person name="Ferris P.J."/>
            <person name="Michod R.E."/>
            <person name="Olson B.J.S.C."/>
            <person name="Nozaki H."/>
            <person name="Durand P.M."/>
        </authorList>
    </citation>
    <scope>NUCLEOTIDE SEQUENCE [LARGE SCALE GENOMIC DNA]</scope>
    <source>
        <strain evidence="2 3">NIES-571</strain>
    </source>
</reference>
<dbReference type="Proteomes" id="UP000236333">
    <property type="component" value="Unassembled WGS sequence"/>
</dbReference>
<name>A0A2J7ZR03_9CHLO</name>
<sequence length="21" mass="2389">VGSVEEFQGQERKIIIISTVR</sequence>
<dbReference type="Gene3D" id="3.40.50.300">
    <property type="entry name" value="P-loop containing nucleotide triphosphate hydrolases"/>
    <property type="match status" value="1"/>
</dbReference>
<dbReference type="Pfam" id="PF13087">
    <property type="entry name" value="AAA_12"/>
    <property type="match status" value="1"/>
</dbReference>
<keyword evidence="3" id="KW-1185">Reference proteome</keyword>
<evidence type="ECO:0000259" key="1">
    <source>
        <dbReference type="Pfam" id="PF13087"/>
    </source>
</evidence>
<protein>
    <recommendedName>
        <fullName evidence="1">DNA2/NAM7 helicase-like C-terminal domain-containing protein</fullName>
    </recommendedName>
</protein>
<dbReference type="InterPro" id="IPR027417">
    <property type="entry name" value="P-loop_NTPase"/>
</dbReference>
<organism evidence="2 3">
    <name type="scientific">Tetrabaena socialis</name>
    <dbReference type="NCBI Taxonomy" id="47790"/>
    <lineage>
        <taxon>Eukaryota</taxon>
        <taxon>Viridiplantae</taxon>
        <taxon>Chlorophyta</taxon>
        <taxon>core chlorophytes</taxon>
        <taxon>Chlorophyceae</taxon>
        <taxon>CS clade</taxon>
        <taxon>Chlamydomonadales</taxon>
        <taxon>Tetrabaenaceae</taxon>
        <taxon>Tetrabaena</taxon>
    </lineage>
</organism>
<dbReference type="EMBL" id="PGGS01000608">
    <property type="protein sequence ID" value="PNH02703.1"/>
    <property type="molecule type" value="Genomic_DNA"/>
</dbReference>
<evidence type="ECO:0000313" key="3">
    <source>
        <dbReference type="Proteomes" id="UP000236333"/>
    </source>
</evidence>
<dbReference type="AlphaFoldDB" id="A0A2J7ZR03"/>
<evidence type="ECO:0000313" key="2">
    <source>
        <dbReference type="EMBL" id="PNH02703.1"/>
    </source>
</evidence>
<accession>A0A2J7ZR03</accession>
<gene>
    <name evidence="2" type="ORF">TSOC_011292</name>
</gene>
<feature type="non-terminal residue" evidence="2">
    <location>
        <position position="1"/>
    </location>
</feature>
<comment type="caution">
    <text evidence="2">The sequence shown here is derived from an EMBL/GenBank/DDBJ whole genome shotgun (WGS) entry which is preliminary data.</text>
</comment>
<dbReference type="InterPro" id="IPR041679">
    <property type="entry name" value="DNA2/NAM7-like_C"/>
</dbReference>
<proteinExistence type="predicted"/>